<accession>J4U5J7</accession>
<evidence type="ECO:0000259" key="2">
    <source>
        <dbReference type="PROSITE" id="PS51925"/>
    </source>
</evidence>
<dbReference type="EMBL" id="ALBS01000330">
    <property type="protein sequence ID" value="EJT45275.1"/>
    <property type="molecule type" value="Genomic_DNA"/>
</dbReference>
<comment type="caution">
    <text evidence="3">The sequence shown here is derived from an EMBL/GenBank/DDBJ whole genome shotgun (WGS) entry which is preliminary data.</text>
</comment>
<evidence type="ECO:0000313" key="3">
    <source>
        <dbReference type="EMBL" id="EJT45275.1"/>
    </source>
</evidence>
<dbReference type="RefSeq" id="XP_014176933.1">
    <property type="nucleotide sequence ID" value="XM_014321458.1"/>
</dbReference>
<organism evidence="3 4">
    <name type="scientific">Trichosporon asahii var. asahii (strain ATCC 90039 / CBS 2479 / JCM 2466 / KCTC 7840 / NBRC 103889/ NCYC 2677 / UAMH 7654)</name>
    <name type="common">Yeast</name>
    <dbReference type="NCBI Taxonomy" id="1186058"/>
    <lineage>
        <taxon>Eukaryota</taxon>
        <taxon>Fungi</taxon>
        <taxon>Dikarya</taxon>
        <taxon>Basidiomycota</taxon>
        <taxon>Agaricomycotina</taxon>
        <taxon>Tremellomycetes</taxon>
        <taxon>Trichosporonales</taxon>
        <taxon>Trichosporonaceae</taxon>
        <taxon>Trichosporon</taxon>
    </lineage>
</organism>
<dbReference type="CDD" id="cd10568">
    <property type="entry name" value="SWIB_like"/>
    <property type="match status" value="1"/>
</dbReference>
<dbReference type="Gene3D" id="1.10.245.10">
    <property type="entry name" value="SWIB/MDM2 domain"/>
    <property type="match status" value="1"/>
</dbReference>
<dbReference type="KEGG" id="tasa:A1Q1_06344"/>
<dbReference type="InterPro" id="IPR003121">
    <property type="entry name" value="SWIB_MDM2_domain"/>
</dbReference>
<dbReference type="AlphaFoldDB" id="J4U5J7"/>
<feature type="compositionally biased region" description="Low complexity" evidence="1">
    <location>
        <begin position="9"/>
        <end position="19"/>
    </location>
</feature>
<dbReference type="InterPro" id="IPR036885">
    <property type="entry name" value="SWIB_MDM2_dom_sf"/>
</dbReference>
<reference evidence="3 4" key="1">
    <citation type="journal article" date="2012" name="Eukaryot. Cell">
        <title>Draft genome sequence of CBS 2479, the standard type strain of Trichosporon asahii.</title>
        <authorList>
            <person name="Yang R.Y."/>
            <person name="Li H.T."/>
            <person name="Zhu H."/>
            <person name="Zhou G.P."/>
            <person name="Wang M."/>
            <person name="Wang L."/>
        </authorList>
    </citation>
    <scope>NUCLEOTIDE SEQUENCE [LARGE SCALE GENOMIC DNA]</scope>
    <source>
        <strain evidence="4">ATCC 90039 / CBS 2479 / JCM 2466 / KCTC 7840 / NCYC 2677 / UAMH 7654</strain>
    </source>
</reference>
<feature type="domain" description="DM2" evidence="2">
    <location>
        <begin position="270"/>
        <end position="349"/>
    </location>
</feature>
<dbReference type="PROSITE" id="PS51925">
    <property type="entry name" value="SWIB_MDM2"/>
    <property type="match status" value="1"/>
</dbReference>
<dbReference type="GeneID" id="25989856"/>
<dbReference type="SUPFAM" id="SSF47592">
    <property type="entry name" value="SWIB/MDM2 domain"/>
    <property type="match status" value="1"/>
</dbReference>
<sequence length="496" mass="55293">MAAPPPGHPQQHPQMAQQPGPVPPAPGQAPLGQVLKRPADTDVDAIRRLKHPRPPLPPPHILESLVPDSPAFTELMKIEQKLDWTLLRKKAEINDALGRSTRVKRTLRVFLSNTVHNQPWQTGSSGEKDGDVQMGEEKKTDGENKEGENKEGGEGEKKEGEENKAEGSSTAGAPPGVDVKTGNGVAGWVLRIEGRLLDTGNHRLDKQKRKFSSFLRSVVVEFDNREAPTFPEGNIVEWHPDPTAEPLDGFEIKRRGDQNVKARIILHLNHSPERFKVLPPLSDLISIREGTRAEIIQAVWQLVKTSGAQDKDDVTLIRPIGGLEKLLQPGAEGVQFHQIPELVTRYLAHPDPIVIPYEIDVSKEATFHPQCFDIPLEIEDPLKSKMATIVQNFEGGVGNEITKLEDKVGELAYFARDLKQKRDFLESFAANPHAFIQNWLAAQARDLDQMLGYQIGQSGVNGGSIREEDLRRSDIFHLPWVDEAIQVHEQQRAKQQ</sequence>
<dbReference type="HOGENOM" id="CLU_023529_2_1_1"/>
<evidence type="ECO:0000256" key="1">
    <source>
        <dbReference type="SAM" id="MobiDB-lite"/>
    </source>
</evidence>
<gene>
    <name evidence="3" type="ORF">A1Q1_06344</name>
</gene>
<dbReference type="VEuPathDB" id="FungiDB:A1Q1_06344"/>
<protein>
    <submittedName>
        <fullName evidence="3">Chromatin remodeling-related protein</fullName>
    </submittedName>
</protein>
<feature type="compositionally biased region" description="Basic and acidic residues" evidence="1">
    <location>
        <begin position="126"/>
        <end position="165"/>
    </location>
</feature>
<dbReference type="Proteomes" id="UP000002748">
    <property type="component" value="Unassembled WGS sequence"/>
</dbReference>
<evidence type="ECO:0000313" key="4">
    <source>
        <dbReference type="Proteomes" id="UP000002748"/>
    </source>
</evidence>
<dbReference type="PANTHER" id="PTHR13844">
    <property type="entry name" value="SWI/SNF-RELATED MATRIX-ASSOCIATED ACTIN-DEPENDENT REGULATOR OF CHROMATIN SUBFAMILY D"/>
    <property type="match status" value="1"/>
</dbReference>
<dbReference type="OrthoDB" id="10263741at2759"/>
<name>J4U5J7_TRIAS</name>
<proteinExistence type="predicted"/>
<dbReference type="Pfam" id="PF02201">
    <property type="entry name" value="SWIB"/>
    <property type="match status" value="1"/>
</dbReference>
<feature type="region of interest" description="Disordered" evidence="1">
    <location>
        <begin position="1"/>
        <end position="43"/>
    </location>
</feature>
<feature type="region of interest" description="Disordered" evidence="1">
    <location>
        <begin position="117"/>
        <end position="182"/>
    </location>
</feature>